<dbReference type="Proteomes" id="UP001177021">
    <property type="component" value="Unassembled WGS sequence"/>
</dbReference>
<organism evidence="1 2">
    <name type="scientific">Trifolium pratense</name>
    <name type="common">Red clover</name>
    <dbReference type="NCBI Taxonomy" id="57577"/>
    <lineage>
        <taxon>Eukaryota</taxon>
        <taxon>Viridiplantae</taxon>
        <taxon>Streptophyta</taxon>
        <taxon>Embryophyta</taxon>
        <taxon>Tracheophyta</taxon>
        <taxon>Spermatophyta</taxon>
        <taxon>Magnoliopsida</taxon>
        <taxon>eudicotyledons</taxon>
        <taxon>Gunneridae</taxon>
        <taxon>Pentapetalae</taxon>
        <taxon>rosids</taxon>
        <taxon>fabids</taxon>
        <taxon>Fabales</taxon>
        <taxon>Fabaceae</taxon>
        <taxon>Papilionoideae</taxon>
        <taxon>50 kb inversion clade</taxon>
        <taxon>NPAAA clade</taxon>
        <taxon>Hologalegina</taxon>
        <taxon>IRL clade</taxon>
        <taxon>Trifolieae</taxon>
        <taxon>Trifolium</taxon>
    </lineage>
</organism>
<sequence>MEVAWTRSIDEEPHAEKQVERVVKKQKVETIEGKPHVTTYPILAEKQEVENAKKPHSKNKNEEVVKPEVEVAKVESSEGSNESFDLDKVESSECSDEDFDLDRATYGQWVEWSPCNDFDEDEYYARWAQMKIKISADSDIDDDMSSEDE</sequence>
<accession>A0ACB0JSN6</accession>
<gene>
    <name evidence="1" type="ORF">MILVUS5_LOCUS16385</name>
</gene>
<evidence type="ECO:0000313" key="1">
    <source>
        <dbReference type="EMBL" id="CAJ2647960.1"/>
    </source>
</evidence>
<comment type="caution">
    <text evidence="1">The sequence shown here is derived from an EMBL/GenBank/DDBJ whole genome shotgun (WGS) entry which is preliminary data.</text>
</comment>
<keyword evidence="2" id="KW-1185">Reference proteome</keyword>
<dbReference type="EMBL" id="CASHSV030000109">
    <property type="protein sequence ID" value="CAJ2647960.1"/>
    <property type="molecule type" value="Genomic_DNA"/>
</dbReference>
<evidence type="ECO:0000313" key="2">
    <source>
        <dbReference type="Proteomes" id="UP001177021"/>
    </source>
</evidence>
<proteinExistence type="predicted"/>
<name>A0ACB0JSN6_TRIPR</name>
<protein>
    <submittedName>
        <fullName evidence="1">Uncharacterized protein</fullName>
    </submittedName>
</protein>
<reference evidence="1" key="1">
    <citation type="submission" date="2023-10" db="EMBL/GenBank/DDBJ databases">
        <authorList>
            <person name="Rodriguez Cubillos JULIANA M."/>
            <person name="De Vega J."/>
        </authorList>
    </citation>
    <scope>NUCLEOTIDE SEQUENCE</scope>
</reference>